<dbReference type="PANTHER" id="PTHR43674">
    <property type="entry name" value="NITRILASE C965.09-RELATED"/>
    <property type="match status" value="1"/>
</dbReference>
<protein>
    <recommendedName>
        <fullName evidence="3">CN hydrolase domain-containing protein</fullName>
    </recommendedName>
</protein>
<dbReference type="CDD" id="cd07573">
    <property type="entry name" value="CPA"/>
    <property type="match status" value="1"/>
</dbReference>
<evidence type="ECO:0000256" key="2">
    <source>
        <dbReference type="ARBA" id="ARBA00034122"/>
    </source>
</evidence>
<dbReference type="GO" id="GO:0033388">
    <property type="term" value="P:putrescine biosynthetic process from arginine"/>
    <property type="evidence" value="ECO:0007669"/>
    <property type="project" value="TreeGrafter"/>
</dbReference>
<dbReference type="GO" id="GO:0050126">
    <property type="term" value="F:N-carbamoylputrescine amidase activity"/>
    <property type="evidence" value="ECO:0007669"/>
    <property type="project" value="InterPro"/>
</dbReference>
<dbReference type="AlphaFoldDB" id="A0A381N6I5"/>
<dbReference type="Gene3D" id="3.60.110.10">
    <property type="entry name" value="Carbon-nitrogen hydrolase"/>
    <property type="match status" value="1"/>
</dbReference>
<evidence type="ECO:0000259" key="3">
    <source>
        <dbReference type="PROSITE" id="PS50263"/>
    </source>
</evidence>
<name>A0A381N6I5_9ZZZZ</name>
<keyword evidence="1" id="KW-0378">Hydrolase</keyword>
<sequence>MKVNVSCTQMHCDWDIQDNIQRAEKLILQAADQGAQIILLQELFETPYFPIDQQAKHFDLASTLDDQATIKKMRKIAQKMKVVLPISFFERSGQVYYNSVVIIDADGEIVGHYRKSHIPQFPGYEEKFYFSPGDTGFKAIQTRYGCLGVGICWDQWFPEAARIMALKGAEILLYPTAIGSEIFSPDLDSKDHWQSVMCGHAAANIVPVISSNRVGKEVSGTNEIEFYGSSFICDHKGKIIKSADKTSESVLTHTFDLNEIRDYRRSWGVFRDRRTSLYRSLLLHDGTKT</sequence>
<accession>A0A381N6I5</accession>
<proteinExistence type="inferred from homology"/>
<gene>
    <name evidence="4" type="ORF">METZ01_LOCUS2999</name>
</gene>
<reference evidence="4" key="1">
    <citation type="submission" date="2018-05" db="EMBL/GenBank/DDBJ databases">
        <authorList>
            <person name="Lanie J.A."/>
            <person name="Ng W.-L."/>
            <person name="Kazmierczak K.M."/>
            <person name="Andrzejewski T.M."/>
            <person name="Davidsen T.M."/>
            <person name="Wayne K.J."/>
            <person name="Tettelin H."/>
            <person name="Glass J.I."/>
            <person name="Rusch D."/>
            <person name="Podicherti R."/>
            <person name="Tsui H.-C.T."/>
            <person name="Winkler M.E."/>
        </authorList>
    </citation>
    <scope>NUCLEOTIDE SEQUENCE</scope>
</reference>
<dbReference type="InterPro" id="IPR050345">
    <property type="entry name" value="Aliph_Amidase/BUP"/>
</dbReference>
<organism evidence="4">
    <name type="scientific">marine metagenome</name>
    <dbReference type="NCBI Taxonomy" id="408172"/>
    <lineage>
        <taxon>unclassified sequences</taxon>
        <taxon>metagenomes</taxon>
        <taxon>ecological metagenomes</taxon>
    </lineage>
</organism>
<dbReference type="PANTHER" id="PTHR43674:SF2">
    <property type="entry name" value="BETA-UREIDOPROPIONASE"/>
    <property type="match status" value="1"/>
</dbReference>
<dbReference type="Pfam" id="PF00795">
    <property type="entry name" value="CN_hydrolase"/>
    <property type="match status" value="1"/>
</dbReference>
<feature type="domain" description="CN hydrolase" evidence="3">
    <location>
        <begin position="3"/>
        <end position="257"/>
    </location>
</feature>
<dbReference type="InterPro" id="IPR003010">
    <property type="entry name" value="C-N_Hydrolase"/>
</dbReference>
<dbReference type="PROSITE" id="PS50263">
    <property type="entry name" value="CN_HYDROLASE"/>
    <property type="match status" value="1"/>
</dbReference>
<dbReference type="InterPro" id="IPR036526">
    <property type="entry name" value="C-N_Hydrolase_sf"/>
</dbReference>
<dbReference type="InterPro" id="IPR017755">
    <property type="entry name" value="N-carbamoylputrescine_amidase"/>
</dbReference>
<evidence type="ECO:0000313" key="4">
    <source>
        <dbReference type="EMBL" id="SUZ50145.1"/>
    </source>
</evidence>
<dbReference type="EMBL" id="UINC01000155">
    <property type="protein sequence ID" value="SUZ50145.1"/>
    <property type="molecule type" value="Genomic_DNA"/>
</dbReference>
<dbReference type="SUPFAM" id="SSF56317">
    <property type="entry name" value="Carbon-nitrogen hydrolase"/>
    <property type="match status" value="1"/>
</dbReference>
<dbReference type="NCBIfam" id="TIGR03381">
    <property type="entry name" value="agmatine_aguB"/>
    <property type="match status" value="1"/>
</dbReference>
<evidence type="ECO:0000256" key="1">
    <source>
        <dbReference type="ARBA" id="ARBA00022801"/>
    </source>
</evidence>
<comment type="similarity">
    <text evidence="2">Belongs to the carbon-nitrogen hydrolase superfamily.</text>
</comment>